<evidence type="ECO:0000259" key="2">
    <source>
        <dbReference type="Pfam" id="PF01464"/>
    </source>
</evidence>
<sequence length="213" mass="22583">MTDIRLLQSYLETQALKNMNSPLFSADDNSDASLFSTMLATLLEQATIGDSGVPPVTTNDSGLADLKFPETSLPISRLSGAFDATKPTTNDIEALIAAAAEKYDLDPKLIRSVIQHESGFNPSSVSPAGAIGLMQLMPGTAAGLGVTDPFDPGQNIDGGAKYLKQCLDEFGGNKVLALAAYNAGPGNVKKYQGVPPFTETRNYVQKVLKTYYA</sequence>
<dbReference type="InterPro" id="IPR023346">
    <property type="entry name" value="Lysozyme-like_dom_sf"/>
</dbReference>
<evidence type="ECO:0000256" key="1">
    <source>
        <dbReference type="ARBA" id="ARBA00007734"/>
    </source>
</evidence>
<name>A0ABV9GSA8_9BACL</name>
<dbReference type="PANTHER" id="PTHR37423">
    <property type="entry name" value="SOLUBLE LYTIC MUREIN TRANSGLYCOSYLASE-RELATED"/>
    <property type="match status" value="1"/>
</dbReference>
<evidence type="ECO:0000313" key="4">
    <source>
        <dbReference type="Proteomes" id="UP001596022"/>
    </source>
</evidence>
<dbReference type="RefSeq" id="WP_376847237.1">
    <property type="nucleotide sequence ID" value="NZ_JBHSFW010000016.1"/>
</dbReference>
<comment type="caution">
    <text evidence="3">The sequence shown here is derived from an EMBL/GenBank/DDBJ whole genome shotgun (WGS) entry which is preliminary data.</text>
</comment>
<gene>
    <name evidence="3" type="ORF">ACFO4N_15590</name>
</gene>
<evidence type="ECO:0000313" key="3">
    <source>
        <dbReference type="EMBL" id="MFC4620136.1"/>
    </source>
</evidence>
<dbReference type="Proteomes" id="UP001596022">
    <property type="component" value="Unassembled WGS sequence"/>
</dbReference>
<accession>A0ABV9GSA8</accession>
<keyword evidence="4" id="KW-1185">Reference proteome</keyword>
<feature type="domain" description="Transglycosylase SLT" evidence="2">
    <location>
        <begin position="95"/>
        <end position="202"/>
    </location>
</feature>
<dbReference type="InterPro" id="IPR008258">
    <property type="entry name" value="Transglycosylase_SLT_dom_1"/>
</dbReference>
<organism evidence="3 4">
    <name type="scientific">Camelliibacillus cellulosilyticus</name>
    <dbReference type="NCBI Taxonomy" id="2174486"/>
    <lineage>
        <taxon>Bacteria</taxon>
        <taxon>Bacillati</taxon>
        <taxon>Bacillota</taxon>
        <taxon>Bacilli</taxon>
        <taxon>Bacillales</taxon>
        <taxon>Sporolactobacillaceae</taxon>
        <taxon>Camelliibacillus</taxon>
    </lineage>
</organism>
<dbReference type="EMBL" id="JBHSFW010000016">
    <property type="protein sequence ID" value="MFC4620136.1"/>
    <property type="molecule type" value="Genomic_DNA"/>
</dbReference>
<protein>
    <submittedName>
        <fullName evidence="3">Lytic transglycosylase domain-containing protein</fullName>
    </submittedName>
</protein>
<dbReference type="SUPFAM" id="SSF53955">
    <property type="entry name" value="Lysozyme-like"/>
    <property type="match status" value="1"/>
</dbReference>
<dbReference type="Gene3D" id="1.10.530.10">
    <property type="match status" value="1"/>
</dbReference>
<proteinExistence type="inferred from homology"/>
<dbReference type="PANTHER" id="PTHR37423:SF2">
    <property type="entry name" value="MEMBRANE-BOUND LYTIC MUREIN TRANSGLYCOSYLASE C"/>
    <property type="match status" value="1"/>
</dbReference>
<dbReference type="Pfam" id="PF01464">
    <property type="entry name" value="SLT"/>
    <property type="match status" value="1"/>
</dbReference>
<dbReference type="InterPro" id="IPR000189">
    <property type="entry name" value="Transglyc_AS"/>
</dbReference>
<reference evidence="4" key="1">
    <citation type="journal article" date="2019" name="Int. J. Syst. Evol. Microbiol.">
        <title>The Global Catalogue of Microorganisms (GCM) 10K type strain sequencing project: providing services to taxonomists for standard genome sequencing and annotation.</title>
        <authorList>
            <consortium name="The Broad Institute Genomics Platform"/>
            <consortium name="The Broad Institute Genome Sequencing Center for Infectious Disease"/>
            <person name="Wu L."/>
            <person name="Ma J."/>
        </authorList>
    </citation>
    <scope>NUCLEOTIDE SEQUENCE [LARGE SCALE GENOMIC DNA]</scope>
    <source>
        <strain evidence="4">CGMCC 1.16306</strain>
    </source>
</reference>
<dbReference type="CDD" id="cd00254">
    <property type="entry name" value="LT-like"/>
    <property type="match status" value="1"/>
</dbReference>
<dbReference type="PROSITE" id="PS00922">
    <property type="entry name" value="TRANSGLYCOSYLASE"/>
    <property type="match status" value="1"/>
</dbReference>
<comment type="similarity">
    <text evidence="1">Belongs to the transglycosylase Slt family.</text>
</comment>